<dbReference type="RefSeq" id="WP_025048457.1">
    <property type="nucleotide sequence ID" value="NZ_QBKU01000003.1"/>
</dbReference>
<organism evidence="5 6">
    <name type="scientific">Sulfitobacter mediterraneus</name>
    <dbReference type="NCBI Taxonomy" id="83219"/>
    <lineage>
        <taxon>Bacteria</taxon>
        <taxon>Pseudomonadati</taxon>
        <taxon>Pseudomonadota</taxon>
        <taxon>Alphaproteobacteria</taxon>
        <taxon>Rhodobacterales</taxon>
        <taxon>Roseobacteraceae</taxon>
        <taxon>Sulfitobacter</taxon>
    </lineage>
</organism>
<dbReference type="PANTHER" id="PTHR38340:SF1">
    <property type="entry name" value="S-LAYER PROTEIN"/>
    <property type="match status" value="1"/>
</dbReference>
<dbReference type="Pfam" id="PF02585">
    <property type="entry name" value="PIG-L"/>
    <property type="match status" value="1"/>
</dbReference>
<feature type="region of interest" description="Disordered" evidence="4">
    <location>
        <begin position="1053"/>
        <end position="1125"/>
    </location>
</feature>
<dbReference type="Gene3D" id="2.150.10.10">
    <property type="entry name" value="Serralysin-like metalloprotease, C-terminal"/>
    <property type="match status" value="4"/>
</dbReference>
<dbReference type="Pfam" id="PF13517">
    <property type="entry name" value="FG-GAP_3"/>
    <property type="match status" value="1"/>
</dbReference>
<feature type="compositionally biased region" description="Acidic residues" evidence="4">
    <location>
        <begin position="1353"/>
        <end position="1365"/>
    </location>
</feature>
<feature type="region of interest" description="Disordered" evidence="4">
    <location>
        <begin position="1197"/>
        <end position="1242"/>
    </location>
</feature>
<dbReference type="InterPro" id="IPR011049">
    <property type="entry name" value="Serralysin-like_metalloprot_C"/>
</dbReference>
<gene>
    <name evidence="5" type="ORF">C8N31_10347</name>
</gene>
<evidence type="ECO:0000256" key="1">
    <source>
        <dbReference type="ARBA" id="ARBA00004613"/>
    </source>
</evidence>
<evidence type="ECO:0000256" key="4">
    <source>
        <dbReference type="SAM" id="MobiDB-lite"/>
    </source>
</evidence>
<sequence length="1365" mass="140973">MPLSNAAGATLSIVAHIDDDLLFQNPDIQHSISAGGGHTTVYLTAGDAGQDADYWEGRELGAKAAYAHMAGADDWVDTVTTFSNGSDDFEVRASYLESDPDIRLYFLRLPDGNPNGSGYASTDQQSLEQLWDGDIAAIGSVDGSNTLSADDVSGLLLGIMEHHQPDAILIQDHSSEHAGGNHSDHVNSSQFAYEAQQFYSGDHELISYVEYASADLGANLSDEDAAQNLDTFYEYAAHDPHVASGTDADGNPIISDTYRAWTEASYEVGNLPDPHAHPENWSDQFASGAGGWDNAEHIRTLADINGDGMADIAGFGETGVQIAHSDGTQFESATAAINDFTQNAGGWRVDSHDRALGDVNGDGLDDIVGFGGSNVIVALSDGSGFETIELWSNGFDSDAGWTSSRHERDVADVDGDGLADVVAFGENQVTVALSTGTGFEAGQRWSTDFGYNDGWRMDDHVRVLDDVNGDGLADIVGFGSDGVSVATSNSSGFDETELWLDEAAAGSDWNAADHTRTIADVDCDGLSDVVSFGADGVYVALSTGTGFDDATSWSTLMGTSEGWTNDADARAVADVDGDGMADLVGFGAEGVQVALSTGTGFEQVDGAPLVQDFDTAAYVSDSNPPEDDTNQATEGDDNLVGTTGDDTILALGGDDSVEGDAGDDLIDGGDGADTLRGGHGADTINGGDGDDQIEGLYGDDVITAGAGNDHVFARDEDDIVYGNDGDDTLIGGRGTDTIYGGAGNDLIAGSQLDDEIHGGDGHDLVFIGTPEGSDRIFLDDGNDILDGGSAGSGFYAEGGNGNDLMNSGVGNDTLLGGAGNDQINSGAGDDQIYAGGGSDVVTGGDGDDVFFLQDLPGSVRITDFGANGAADQIDLSEIAGFDTAEDVSDALSWVDGEMTVTLPVTDGVLTVTVLSDAPLSAGDFGLTGDLVLPEVVEDTVDDGSGDDTVDGGNGDDTVDGGSGDDTVDGGSGDGPFYSLGGPDAGHFDVNAATGEVSNKDWFTPDYNQVWDTNGDHIYETSVIEHDATGAEIGRSDLQLVVTPNEAIWRDAIDLTGGDDTVDDGTGDDTVDDGSGDDTVDDGTGDDTVDGGTGDDTVDGGTGDDTVGGGDGGDPLDGGTGAGESYVLSGADAGHFDLDPDTGEVTNKDWFTPNYDQVWDTNGDHIYEVSVLGLDENGAEISANHFELVVTPADTFWQVGDAPLDDGGDTDPGEDPGTGDDTDPDDGTGGDTGGGIGGGPDETVLRFALEGPDAGHFDVDNDTGAVSNKSWFTPSYDQLWDTNGDHIYDVSVVEFDEVGEEIGRDALQLVVTETDSFWQDAPGPAADPEEMTGEEIMAALALPEGADDGMVPQDDPEEMEDPMLGF</sequence>
<evidence type="ECO:0000256" key="3">
    <source>
        <dbReference type="ARBA" id="ARBA00022729"/>
    </source>
</evidence>
<feature type="compositionally biased region" description="Acidic residues" evidence="4">
    <location>
        <begin position="655"/>
        <end position="667"/>
    </location>
</feature>
<dbReference type="InterPro" id="IPR013517">
    <property type="entry name" value="FG-GAP"/>
</dbReference>
<evidence type="ECO:0000256" key="2">
    <source>
        <dbReference type="ARBA" id="ARBA00022525"/>
    </source>
</evidence>
<feature type="compositionally biased region" description="Acidic residues" evidence="4">
    <location>
        <begin position="1202"/>
        <end position="1227"/>
    </location>
</feature>
<feature type="region of interest" description="Disordered" evidence="4">
    <location>
        <begin position="1343"/>
        <end position="1365"/>
    </location>
</feature>
<dbReference type="PRINTS" id="PR00313">
    <property type="entry name" value="CABNDNGRPT"/>
</dbReference>
<dbReference type="SUPFAM" id="SSF69318">
    <property type="entry name" value="Integrin alpha N-terminal domain"/>
    <property type="match status" value="1"/>
</dbReference>
<dbReference type="Gene3D" id="3.40.50.10320">
    <property type="entry name" value="LmbE-like"/>
    <property type="match status" value="1"/>
</dbReference>
<name>A0A2T6CGE3_9RHOB</name>
<feature type="compositionally biased region" description="Gly residues" evidence="4">
    <location>
        <begin position="1228"/>
        <end position="1239"/>
    </location>
</feature>
<evidence type="ECO:0000313" key="6">
    <source>
        <dbReference type="Proteomes" id="UP000244092"/>
    </source>
</evidence>
<reference evidence="5 6" key="1">
    <citation type="submission" date="2018-04" db="EMBL/GenBank/DDBJ databases">
        <title>Genomic Encyclopedia of Archaeal and Bacterial Type Strains, Phase II (KMG-II): from individual species to whole genera.</title>
        <authorList>
            <person name="Goeker M."/>
        </authorList>
    </citation>
    <scope>NUCLEOTIDE SEQUENCE [LARGE SCALE GENOMIC DNA]</scope>
    <source>
        <strain evidence="5 6">DSM 12244</strain>
    </source>
</reference>
<dbReference type="InterPro" id="IPR003737">
    <property type="entry name" value="GlcNAc_PI_deacetylase-related"/>
</dbReference>
<feature type="compositionally biased region" description="Acidic residues" evidence="4">
    <location>
        <begin position="938"/>
        <end position="949"/>
    </location>
</feature>
<dbReference type="GO" id="GO:0005509">
    <property type="term" value="F:calcium ion binding"/>
    <property type="evidence" value="ECO:0007669"/>
    <property type="project" value="InterPro"/>
</dbReference>
<dbReference type="InterPro" id="IPR024078">
    <property type="entry name" value="LmbE-like_dom_sf"/>
</dbReference>
<keyword evidence="2" id="KW-0964">Secreted</keyword>
<protein>
    <submittedName>
        <fullName evidence="5">Ca2+-binding RTX toxin-like protein</fullName>
    </submittedName>
</protein>
<feature type="region of interest" description="Disordered" evidence="4">
    <location>
        <begin position="618"/>
        <end position="689"/>
    </location>
</feature>
<evidence type="ECO:0000313" key="5">
    <source>
        <dbReference type="EMBL" id="PTX74571.1"/>
    </source>
</evidence>
<dbReference type="PROSITE" id="PS00330">
    <property type="entry name" value="HEMOLYSIN_CALCIUM"/>
    <property type="match status" value="3"/>
</dbReference>
<dbReference type="InterPro" id="IPR050557">
    <property type="entry name" value="RTX_toxin/Mannuronan_C5-epim"/>
</dbReference>
<proteinExistence type="predicted"/>
<dbReference type="Proteomes" id="UP000244092">
    <property type="component" value="Unassembled WGS sequence"/>
</dbReference>
<dbReference type="OrthoDB" id="7863760at2"/>
<dbReference type="PANTHER" id="PTHR38340">
    <property type="entry name" value="S-LAYER PROTEIN"/>
    <property type="match status" value="1"/>
</dbReference>
<feature type="compositionally biased region" description="Acidic residues" evidence="4">
    <location>
        <begin position="624"/>
        <end position="637"/>
    </location>
</feature>
<dbReference type="GO" id="GO:0005576">
    <property type="term" value="C:extracellular region"/>
    <property type="evidence" value="ECO:0007669"/>
    <property type="project" value="UniProtKB-SubCell"/>
</dbReference>
<feature type="region of interest" description="Disordered" evidence="4">
    <location>
        <begin position="938"/>
        <end position="981"/>
    </location>
</feature>
<feature type="compositionally biased region" description="Acidic residues" evidence="4">
    <location>
        <begin position="1059"/>
        <end position="1088"/>
    </location>
</feature>
<dbReference type="EMBL" id="QBKU01000003">
    <property type="protein sequence ID" value="PTX74571.1"/>
    <property type="molecule type" value="Genomic_DNA"/>
</dbReference>
<dbReference type="InterPro" id="IPR028994">
    <property type="entry name" value="Integrin_alpha_N"/>
</dbReference>
<keyword evidence="3" id="KW-0732">Signal</keyword>
<dbReference type="Pfam" id="PF00353">
    <property type="entry name" value="HemolysinCabind"/>
    <property type="match status" value="6"/>
</dbReference>
<comment type="caution">
    <text evidence="5">The sequence shown here is derived from an EMBL/GenBank/DDBJ whole genome shotgun (WGS) entry which is preliminary data.</text>
</comment>
<accession>A0A2T6CGE3</accession>
<dbReference type="InterPro" id="IPR018511">
    <property type="entry name" value="Hemolysin-typ_Ca-bd_CS"/>
</dbReference>
<dbReference type="InterPro" id="IPR001343">
    <property type="entry name" value="Hemolysn_Ca-bd"/>
</dbReference>
<feature type="compositionally biased region" description="Gly residues" evidence="4">
    <location>
        <begin position="1099"/>
        <end position="1121"/>
    </location>
</feature>
<dbReference type="SUPFAM" id="SSF51120">
    <property type="entry name" value="beta-Roll"/>
    <property type="match status" value="4"/>
</dbReference>
<dbReference type="SUPFAM" id="SSF102588">
    <property type="entry name" value="LmbE-like"/>
    <property type="match status" value="1"/>
</dbReference>
<comment type="subcellular location">
    <subcellularLocation>
        <location evidence="1">Secreted</location>
    </subcellularLocation>
</comment>